<dbReference type="RefSeq" id="WP_091409119.1">
    <property type="nucleotide sequence ID" value="NZ_FOAB01000004.1"/>
</dbReference>
<dbReference type="SUPFAM" id="SSF81301">
    <property type="entry name" value="Nucleotidyltransferase"/>
    <property type="match status" value="1"/>
</dbReference>
<evidence type="ECO:0000313" key="1">
    <source>
        <dbReference type="EMBL" id="SEL49119.1"/>
    </source>
</evidence>
<dbReference type="InterPro" id="IPR007344">
    <property type="entry name" value="GrpB/CoaE"/>
</dbReference>
<reference evidence="1 2" key="1">
    <citation type="submission" date="2016-10" db="EMBL/GenBank/DDBJ databases">
        <authorList>
            <person name="de Groot N.N."/>
        </authorList>
    </citation>
    <scope>NUCLEOTIDE SEQUENCE [LARGE SCALE GENOMIC DNA]</scope>
    <source>
        <strain evidence="1 2">DSM 25232</strain>
    </source>
</reference>
<keyword evidence="2" id="KW-1185">Reference proteome</keyword>
<dbReference type="Pfam" id="PF04229">
    <property type="entry name" value="GrpB"/>
    <property type="match status" value="1"/>
</dbReference>
<keyword evidence="1" id="KW-0808">Transferase</keyword>
<dbReference type="Gene3D" id="3.30.460.10">
    <property type="entry name" value="Beta Polymerase, domain 2"/>
    <property type="match status" value="1"/>
</dbReference>
<proteinExistence type="predicted"/>
<dbReference type="PANTHER" id="PTHR34822:SF1">
    <property type="entry name" value="GRPB FAMILY PROTEIN"/>
    <property type="match status" value="1"/>
</dbReference>
<dbReference type="GO" id="GO:0016740">
    <property type="term" value="F:transferase activity"/>
    <property type="evidence" value="ECO:0007669"/>
    <property type="project" value="UniProtKB-KW"/>
</dbReference>
<protein>
    <submittedName>
        <fullName evidence="1">GrpB domain, predicted nucleotidyltransferase, UPF0157 family</fullName>
    </submittedName>
</protein>
<dbReference type="PANTHER" id="PTHR34822">
    <property type="entry name" value="GRPB DOMAIN PROTEIN (AFU_ORTHOLOGUE AFUA_1G01530)"/>
    <property type="match status" value="1"/>
</dbReference>
<accession>A0A1H7QML4</accession>
<evidence type="ECO:0000313" key="2">
    <source>
        <dbReference type="Proteomes" id="UP000198521"/>
    </source>
</evidence>
<dbReference type="InterPro" id="IPR043519">
    <property type="entry name" value="NT_sf"/>
</dbReference>
<dbReference type="Proteomes" id="UP000198521">
    <property type="component" value="Unassembled WGS sequence"/>
</dbReference>
<sequence>MLIKKYTTNWINDFNDLKNEIEKGLGELNYSIEHVGSTSIPNLDAKPIIDIDIIYQDKLEFEKIKMELIDIGYYHNGDQGIESREVFKRNEKYMNPILDKISHHLYVCLKYSKGLERHILSRDYMKKNDWARLKYQKMKYELAEKANQNKKVYAQLKELNINNFIDEIIYLEKNKDRNIDEK</sequence>
<dbReference type="AlphaFoldDB" id="A0A1H7QML4"/>
<dbReference type="STRING" id="1038014.SAMN04487910_2618"/>
<name>A0A1H7QML4_AQUAM</name>
<organism evidence="1 2">
    <name type="scientific">Aquimarina amphilecti</name>
    <dbReference type="NCBI Taxonomy" id="1038014"/>
    <lineage>
        <taxon>Bacteria</taxon>
        <taxon>Pseudomonadati</taxon>
        <taxon>Bacteroidota</taxon>
        <taxon>Flavobacteriia</taxon>
        <taxon>Flavobacteriales</taxon>
        <taxon>Flavobacteriaceae</taxon>
        <taxon>Aquimarina</taxon>
    </lineage>
</organism>
<gene>
    <name evidence="1" type="ORF">SAMN04487910_2618</name>
</gene>
<dbReference type="OrthoDB" id="9799092at2"/>
<dbReference type="EMBL" id="FOAB01000004">
    <property type="protein sequence ID" value="SEL49119.1"/>
    <property type="molecule type" value="Genomic_DNA"/>
</dbReference>